<evidence type="ECO:0000313" key="2">
    <source>
        <dbReference type="Proteomes" id="UP001497516"/>
    </source>
</evidence>
<keyword evidence="2" id="KW-1185">Reference proteome</keyword>
<name>A0AAV2CEY9_9ROSI</name>
<organism evidence="1 2">
    <name type="scientific">Linum trigynum</name>
    <dbReference type="NCBI Taxonomy" id="586398"/>
    <lineage>
        <taxon>Eukaryota</taxon>
        <taxon>Viridiplantae</taxon>
        <taxon>Streptophyta</taxon>
        <taxon>Embryophyta</taxon>
        <taxon>Tracheophyta</taxon>
        <taxon>Spermatophyta</taxon>
        <taxon>Magnoliopsida</taxon>
        <taxon>eudicotyledons</taxon>
        <taxon>Gunneridae</taxon>
        <taxon>Pentapetalae</taxon>
        <taxon>rosids</taxon>
        <taxon>fabids</taxon>
        <taxon>Malpighiales</taxon>
        <taxon>Linaceae</taxon>
        <taxon>Linum</taxon>
    </lineage>
</organism>
<sequence>MQAKKQVGRVKLASIQGIGDHPKIKLIDDIKRVAAGKKGMRDEIVKNPMHAFERCSGDYFSGEYMPSKKLAVFLSGIKVVGSHFMLMIKGKATSGNVKSPT</sequence>
<evidence type="ECO:0000313" key="1">
    <source>
        <dbReference type="EMBL" id="CAL1354982.1"/>
    </source>
</evidence>
<dbReference type="AlphaFoldDB" id="A0AAV2CEY9"/>
<dbReference type="Proteomes" id="UP001497516">
    <property type="component" value="Chromosome 1"/>
</dbReference>
<gene>
    <name evidence="1" type="ORF">LTRI10_LOCUS2762</name>
</gene>
<protein>
    <submittedName>
        <fullName evidence="1">Uncharacterized protein</fullName>
    </submittedName>
</protein>
<accession>A0AAV2CEY9</accession>
<dbReference type="EMBL" id="OZ034813">
    <property type="protein sequence ID" value="CAL1354982.1"/>
    <property type="molecule type" value="Genomic_DNA"/>
</dbReference>
<reference evidence="1 2" key="1">
    <citation type="submission" date="2024-04" db="EMBL/GenBank/DDBJ databases">
        <authorList>
            <person name="Fracassetti M."/>
        </authorList>
    </citation>
    <scope>NUCLEOTIDE SEQUENCE [LARGE SCALE GENOMIC DNA]</scope>
</reference>
<proteinExistence type="predicted"/>